<dbReference type="CDD" id="cd06225">
    <property type="entry name" value="HAMP"/>
    <property type="match status" value="1"/>
</dbReference>
<protein>
    <recommendedName>
        <fullName evidence="6">EAL domain-containing protein</fullName>
    </recommendedName>
</protein>
<accession>A0A918FFH0</accession>
<keyword evidence="1" id="KW-0812">Transmembrane</keyword>
<dbReference type="InterPro" id="IPR001633">
    <property type="entry name" value="EAL_dom"/>
</dbReference>
<dbReference type="Pfam" id="PF00563">
    <property type="entry name" value="EAL"/>
    <property type="match status" value="1"/>
</dbReference>
<proteinExistence type="predicted"/>
<dbReference type="PROSITE" id="PS50887">
    <property type="entry name" value="GGDEF"/>
    <property type="match status" value="1"/>
</dbReference>
<dbReference type="SMART" id="SM00267">
    <property type="entry name" value="GGDEF"/>
    <property type="match status" value="1"/>
</dbReference>
<dbReference type="PANTHER" id="PTHR33121">
    <property type="entry name" value="CYCLIC DI-GMP PHOSPHODIESTERASE PDEF"/>
    <property type="match status" value="1"/>
</dbReference>
<evidence type="ECO:0000313" key="4">
    <source>
        <dbReference type="EMBL" id="GGR34767.1"/>
    </source>
</evidence>
<evidence type="ECO:0000313" key="5">
    <source>
        <dbReference type="Proteomes" id="UP000603865"/>
    </source>
</evidence>
<dbReference type="InterPro" id="IPR007892">
    <property type="entry name" value="CHASE4"/>
</dbReference>
<dbReference type="Gene3D" id="3.20.20.450">
    <property type="entry name" value="EAL domain"/>
    <property type="match status" value="1"/>
</dbReference>
<gene>
    <name evidence="4" type="ORF">GCM10008957_51070</name>
</gene>
<dbReference type="Proteomes" id="UP000603865">
    <property type="component" value="Unassembled WGS sequence"/>
</dbReference>
<dbReference type="InterPro" id="IPR000160">
    <property type="entry name" value="GGDEF_dom"/>
</dbReference>
<keyword evidence="1" id="KW-0472">Membrane</keyword>
<organism evidence="4 5">
    <name type="scientific">Deinococcus ruber</name>
    <dbReference type="NCBI Taxonomy" id="1848197"/>
    <lineage>
        <taxon>Bacteria</taxon>
        <taxon>Thermotogati</taxon>
        <taxon>Deinococcota</taxon>
        <taxon>Deinococci</taxon>
        <taxon>Deinococcales</taxon>
        <taxon>Deinococcaceae</taxon>
        <taxon>Deinococcus</taxon>
    </lineage>
</organism>
<dbReference type="GO" id="GO:0071111">
    <property type="term" value="F:cyclic-guanylate-specific phosphodiesterase activity"/>
    <property type="evidence" value="ECO:0007669"/>
    <property type="project" value="InterPro"/>
</dbReference>
<reference evidence="4" key="2">
    <citation type="submission" date="2020-09" db="EMBL/GenBank/DDBJ databases">
        <authorList>
            <person name="Sun Q."/>
            <person name="Ohkuma M."/>
        </authorList>
    </citation>
    <scope>NUCLEOTIDE SEQUENCE</scope>
    <source>
        <strain evidence="4">JCM 31311</strain>
    </source>
</reference>
<dbReference type="SUPFAM" id="SSF141868">
    <property type="entry name" value="EAL domain-like"/>
    <property type="match status" value="1"/>
</dbReference>
<dbReference type="RefSeq" id="WP_189093351.1">
    <property type="nucleotide sequence ID" value="NZ_BMQL01000065.1"/>
</dbReference>
<evidence type="ECO:0008006" key="6">
    <source>
        <dbReference type="Google" id="ProtNLM"/>
    </source>
</evidence>
<dbReference type="EMBL" id="BMQL01000065">
    <property type="protein sequence ID" value="GGR34767.1"/>
    <property type="molecule type" value="Genomic_DNA"/>
</dbReference>
<reference evidence="4" key="1">
    <citation type="journal article" date="2014" name="Int. J. Syst. Evol. Microbiol.">
        <title>Complete genome sequence of Corynebacterium casei LMG S-19264T (=DSM 44701T), isolated from a smear-ripened cheese.</title>
        <authorList>
            <consortium name="US DOE Joint Genome Institute (JGI-PGF)"/>
            <person name="Walter F."/>
            <person name="Albersmeier A."/>
            <person name="Kalinowski J."/>
            <person name="Ruckert C."/>
        </authorList>
    </citation>
    <scope>NUCLEOTIDE SEQUENCE</scope>
    <source>
        <strain evidence="4">JCM 31311</strain>
    </source>
</reference>
<evidence type="ECO:0000259" key="3">
    <source>
        <dbReference type="PROSITE" id="PS50887"/>
    </source>
</evidence>
<feature type="domain" description="GGDEF" evidence="3">
    <location>
        <begin position="367"/>
        <end position="492"/>
    </location>
</feature>
<dbReference type="SUPFAM" id="SSF55073">
    <property type="entry name" value="Nucleotide cyclase"/>
    <property type="match status" value="1"/>
</dbReference>
<keyword evidence="1" id="KW-1133">Transmembrane helix</keyword>
<feature type="transmembrane region" description="Helical" evidence="1">
    <location>
        <begin position="21"/>
        <end position="39"/>
    </location>
</feature>
<dbReference type="PROSITE" id="PS50883">
    <property type="entry name" value="EAL"/>
    <property type="match status" value="1"/>
</dbReference>
<dbReference type="InterPro" id="IPR035919">
    <property type="entry name" value="EAL_sf"/>
</dbReference>
<dbReference type="InterPro" id="IPR029787">
    <property type="entry name" value="Nucleotide_cyclase"/>
</dbReference>
<dbReference type="InterPro" id="IPR043128">
    <property type="entry name" value="Rev_trsase/Diguanyl_cyclase"/>
</dbReference>
<dbReference type="Gene3D" id="3.30.70.270">
    <property type="match status" value="1"/>
</dbReference>
<dbReference type="AlphaFoldDB" id="A0A918FFH0"/>
<dbReference type="PANTHER" id="PTHR33121:SF79">
    <property type="entry name" value="CYCLIC DI-GMP PHOSPHODIESTERASE PDED-RELATED"/>
    <property type="match status" value="1"/>
</dbReference>
<comment type="caution">
    <text evidence="4">The sequence shown here is derived from an EMBL/GenBank/DDBJ whole genome shotgun (WGS) entry which is preliminary data.</text>
</comment>
<name>A0A918FFH0_9DEIO</name>
<evidence type="ECO:0000259" key="2">
    <source>
        <dbReference type="PROSITE" id="PS50883"/>
    </source>
</evidence>
<keyword evidence="5" id="KW-1185">Reference proteome</keyword>
<dbReference type="CDD" id="cd01948">
    <property type="entry name" value="EAL"/>
    <property type="match status" value="1"/>
</dbReference>
<dbReference type="InterPro" id="IPR050706">
    <property type="entry name" value="Cyclic-di-GMP_PDE-like"/>
</dbReference>
<feature type="domain" description="EAL" evidence="2">
    <location>
        <begin position="496"/>
        <end position="750"/>
    </location>
</feature>
<dbReference type="Pfam" id="PF00990">
    <property type="entry name" value="GGDEF"/>
    <property type="match status" value="1"/>
</dbReference>
<dbReference type="Pfam" id="PF05228">
    <property type="entry name" value="CHASE4"/>
    <property type="match status" value="1"/>
</dbReference>
<evidence type="ECO:0000256" key="1">
    <source>
        <dbReference type="SAM" id="Phobius"/>
    </source>
</evidence>
<sequence length="750" mass="82575">MSGITPFGAFRLQAFSLRQQTLLLLLAVIIPTVLLQVVLVPDLLLRHFVALEHRQLAFTGTAVQHDYAREEARLQAFTENFASWTETYGFAEGHNPTYLNSALVPSTFVGGHVTVWGVTNRTGRLLSAATYSSDGIKVDTAAQQLVRTLLRTLPDDPSRSVSGVANVGEAFYLLAARPITRDDGSGLAGRFTFARLLTPATLQEITSLDPASRLMLTRPSAGSFPDQRTQTTLHLPLNAPNGTVSAVLQVTQRRPILIAGQQAVGQLRMLTVLSAATVLLLGMALIRSRVLRVVERYDAGIRQMQADPTYRLKIHAQDELGRLATTVNDLTERHYQHYLEIQALHQHDSLTGLLNRTGLIRTTAQDRFTSAIMLQVRNLDSLSALYGTGWVDRLVIDLATRLYEEAPDTVCARIRFDTFALLSRQPLVRFAPLCAAAARPYLMNTGEVQLTIIIGQVEMEASMSAEQLLSCSELALQEARDAGELHRTYTQGTRQRLDRRRQLEDGLRTMTEATFTLHYQPVVDIHEQVPVSYEALLRWQHPTLGPVPPAEFIPLAERGGYIYALGQWVLRQAMSDLLRAHRPGLKINVNVSPLQLLNPAFADDTLTLVRAAGLPTACLVLEVTESAVLENLELATAHLTALRAAGVQIALDDFGAGYSSLSLLARLPIDMIKLDRAFLATALTEHAARTILAQIVALGTRLELPVVAEGIENLDMLRLLRELQVRLGQGYLFGRPAPFSASLGRSRNDA</sequence>
<dbReference type="SMART" id="SM00052">
    <property type="entry name" value="EAL"/>
    <property type="match status" value="1"/>
</dbReference>